<dbReference type="EMBL" id="JBHTKL010000005">
    <property type="protein sequence ID" value="MFD1020550.1"/>
    <property type="molecule type" value="Genomic_DNA"/>
</dbReference>
<keyword evidence="9" id="KW-1185">Reference proteome</keyword>
<comment type="similarity">
    <text evidence="5">Belongs to the ATP-dependent AMP-binding enzyme family. MenE subfamily.</text>
</comment>
<dbReference type="PROSITE" id="PS00455">
    <property type="entry name" value="AMP_BINDING"/>
    <property type="match status" value="1"/>
</dbReference>
<comment type="pathway">
    <text evidence="5">Quinol/quinone metabolism; menaquinone biosynthesis.</text>
</comment>
<feature type="domain" description="AMP-dependent synthetase/ligase" evidence="6">
    <location>
        <begin position="7"/>
        <end position="354"/>
    </location>
</feature>
<dbReference type="Proteomes" id="UP001596990">
    <property type="component" value="Unassembled WGS sequence"/>
</dbReference>
<evidence type="ECO:0000256" key="3">
    <source>
        <dbReference type="ARBA" id="ARBA00022741"/>
    </source>
</evidence>
<gene>
    <name evidence="5" type="primary">menE</name>
    <name evidence="8" type="ORF">ACFQ2J_15280</name>
</gene>
<dbReference type="InterPro" id="IPR045851">
    <property type="entry name" value="AMP-bd_C_sf"/>
</dbReference>
<dbReference type="Pfam" id="PF00501">
    <property type="entry name" value="AMP-binding"/>
    <property type="match status" value="1"/>
</dbReference>
<organism evidence="8 9">
    <name type="scientific">Thalassobacillus hwangdonensis</name>
    <dbReference type="NCBI Taxonomy" id="546108"/>
    <lineage>
        <taxon>Bacteria</taxon>
        <taxon>Bacillati</taxon>
        <taxon>Bacillota</taxon>
        <taxon>Bacilli</taxon>
        <taxon>Bacillales</taxon>
        <taxon>Bacillaceae</taxon>
        <taxon>Thalassobacillus</taxon>
    </lineage>
</organism>
<sequence>MIPHWLDKQAFLKPEDIAVQTADGQSLTFQELNEKSRMYASYFAEHGIKKGSHVGVLSSNCVDMIITIHALSYIGTVIVLLNTRLTPSEISFQLKDSEATYLITNTALKDKGRNSMEGTGIPPYHLLTYDEIQPFEKTIDVVTELELDQLFTILYTSGTTGKPKGVQLTYGNHWHSAVSSALNLGLSPNDKWLVCLPMFHVSGFSSVIKSALYGMPIYLVEDFDERAVNHAIKHQGVTMISVVSLMMERMLKELGGGGYPDHFRGMLLGGGPAPLHLLEQAKEKEILVYQTYGMTETSSQVATLSPGVALQKTGSAGKALSTAQLKIENHQTACVVGEVGEIKVKGPMVTKGYYKRPEANLETFNDGWLSTGDLGYLDEDGFLFVVDRRKDLIISGGENVYPAEIESVVTELKEVVEAGVIGKPDSQWGQVPVAFVVKEEHAHLGEEEVISHCKRRLAKYKVPTTVHFLEEVPRNASKKILRRKLVDLLSEMEGEE</sequence>
<dbReference type="NCBIfam" id="TIGR01923">
    <property type="entry name" value="menE"/>
    <property type="match status" value="1"/>
</dbReference>
<evidence type="ECO:0000256" key="1">
    <source>
        <dbReference type="ARBA" id="ARBA00022428"/>
    </source>
</evidence>
<dbReference type="InterPro" id="IPR042099">
    <property type="entry name" value="ANL_N_sf"/>
</dbReference>
<dbReference type="PANTHER" id="PTHR24096:SF149">
    <property type="entry name" value="AMP-BINDING DOMAIN-CONTAINING PROTEIN-RELATED"/>
    <property type="match status" value="1"/>
</dbReference>
<dbReference type="GO" id="GO:0008756">
    <property type="term" value="F:o-succinylbenzoate-CoA ligase activity"/>
    <property type="evidence" value="ECO:0007669"/>
    <property type="project" value="UniProtKB-EC"/>
</dbReference>
<dbReference type="InterPro" id="IPR000873">
    <property type="entry name" value="AMP-dep_synth/lig_dom"/>
</dbReference>
<reference evidence="9" key="1">
    <citation type="journal article" date="2019" name="Int. J. Syst. Evol. Microbiol.">
        <title>The Global Catalogue of Microorganisms (GCM) 10K type strain sequencing project: providing services to taxonomists for standard genome sequencing and annotation.</title>
        <authorList>
            <consortium name="The Broad Institute Genomics Platform"/>
            <consortium name="The Broad Institute Genome Sequencing Center for Infectious Disease"/>
            <person name="Wu L."/>
            <person name="Ma J."/>
        </authorList>
    </citation>
    <scope>NUCLEOTIDE SEQUENCE [LARGE SCALE GENOMIC DNA]</scope>
    <source>
        <strain evidence="9">CCUG 56607</strain>
    </source>
</reference>
<keyword evidence="2 5" id="KW-0436">Ligase</keyword>
<dbReference type="HAMAP" id="MF_00731">
    <property type="entry name" value="MenE"/>
    <property type="match status" value="1"/>
</dbReference>
<evidence type="ECO:0000259" key="7">
    <source>
        <dbReference type="Pfam" id="PF13193"/>
    </source>
</evidence>
<dbReference type="SUPFAM" id="SSF56801">
    <property type="entry name" value="Acetyl-CoA synthetase-like"/>
    <property type="match status" value="1"/>
</dbReference>
<dbReference type="PANTHER" id="PTHR24096">
    <property type="entry name" value="LONG-CHAIN-FATTY-ACID--COA LIGASE"/>
    <property type="match status" value="1"/>
</dbReference>
<comment type="function">
    <text evidence="5">Converts 2-succinylbenzoate (OSB) to 2-succinylbenzoyl-CoA (OSB-CoA).</text>
</comment>
<dbReference type="Pfam" id="PF13193">
    <property type="entry name" value="AMP-binding_C"/>
    <property type="match status" value="1"/>
</dbReference>
<feature type="domain" description="AMP-binding enzyme C-terminal" evidence="7">
    <location>
        <begin position="404"/>
        <end position="479"/>
    </location>
</feature>
<comment type="caution">
    <text evidence="8">The sequence shown here is derived from an EMBL/GenBank/DDBJ whole genome shotgun (WGS) entry which is preliminary data.</text>
</comment>
<dbReference type="Gene3D" id="3.30.300.30">
    <property type="match status" value="1"/>
</dbReference>
<evidence type="ECO:0000256" key="4">
    <source>
        <dbReference type="ARBA" id="ARBA00022840"/>
    </source>
</evidence>
<keyword evidence="3 5" id="KW-0547">Nucleotide-binding</keyword>
<accession>A0ABW3L3G4</accession>
<dbReference type="Gene3D" id="3.40.50.12780">
    <property type="entry name" value="N-terminal domain of ligase-like"/>
    <property type="match status" value="1"/>
</dbReference>
<dbReference type="EC" id="6.2.1.26" evidence="5"/>
<name>A0ABW3L3G4_9BACI</name>
<evidence type="ECO:0000313" key="9">
    <source>
        <dbReference type="Proteomes" id="UP001596990"/>
    </source>
</evidence>
<keyword evidence="4 5" id="KW-0067">ATP-binding</keyword>
<dbReference type="NCBIfam" id="NF002966">
    <property type="entry name" value="PRK03640.1"/>
    <property type="match status" value="1"/>
</dbReference>
<evidence type="ECO:0000256" key="2">
    <source>
        <dbReference type="ARBA" id="ARBA00022598"/>
    </source>
</evidence>
<dbReference type="RefSeq" id="WP_386062529.1">
    <property type="nucleotide sequence ID" value="NZ_JBHTKL010000005.1"/>
</dbReference>
<comment type="catalytic activity">
    <reaction evidence="5">
        <text>2-succinylbenzoate + ATP + CoA = 2-succinylbenzoyl-CoA + AMP + diphosphate</text>
        <dbReference type="Rhea" id="RHEA:17009"/>
        <dbReference type="ChEBI" id="CHEBI:18325"/>
        <dbReference type="ChEBI" id="CHEBI:30616"/>
        <dbReference type="ChEBI" id="CHEBI:33019"/>
        <dbReference type="ChEBI" id="CHEBI:57287"/>
        <dbReference type="ChEBI" id="CHEBI:57364"/>
        <dbReference type="ChEBI" id="CHEBI:456215"/>
        <dbReference type="EC" id="6.2.1.26"/>
    </reaction>
</comment>
<protein>
    <recommendedName>
        <fullName evidence="5">2-succinylbenzoate--CoA ligase</fullName>
        <ecNumber evidence="5">6.2.1.26</ecNumber>
    </recommendedName>
    <alternativeName>
        <fullName evidence="5">o-succinylbenzoyl-CoA synthetase</fullName>
        <shortName evidence="5">OSB-CoA synthetase</shortName>
    </alternativeName>
</protein>
<dbReference type="InterPro" id="IPR010192">
    <property type="entry name" value="MenE"/>
</dbReference>
<evidence type="ECO:0000259" key="6">
    <source>
        <dbReference type="Pfam" id="PF00501"/>
    </source>
</evidence>
<dbReference type="InterPro" id="IPR025110">
    <property type="entry name" value="AMP-bd_C"/>
</dbReference>
<dbReference type="InterPro" id="IPR020845">
    <property type="entry name" value="AMP-binding_CS"/>
</dbReference>
<evidence type="ECO:0000313" key="8">
    <source>
        <dbReference type="EMBL" id="MFD1020550.1"/>
    </source>
</evidence>
<proteinExistence type="inferred from homology"/>
<evidence type="ECO:0000256" key="5">
    <source>
        <dbReference type="HAMAP-Rule" id="MF_00731"/>
    </source>
</evidence>
<keyword evidence="1 5" id="KW-0474">Menaquinone biosynthesis</keyword>
<comment type="pathway">
    <text evidence="5">Quinol/quinone metabolism; 1,4-dihydroxy-2-naphthoate biosynthesis; 1,4-dihydroxy-2-naphthoate from chorismate: step 5/7.</text>
</comment>